<reference evidence="2" key="1">
    <citation type="submission" date="2017-02" db="UniProtKB">
        <authorList>
            <consortium name="WormBaseParasite"/>
        </authorList>
    </citation>
    <scope>IDENTIFICATION</scope>
</reference>
<proteinExistence type="predicted"/>
<keyword evidence="1" id="KW-1185">Reference proteome</keyword>
<dbReference type="Proteomes" id="UP000050640">
    <property type="component" value="Unplaced"/>
</dbReference>
<accession>A0A0R3RP02</accession>
<evidence type="ECO:0000313" key="2">
    <source>
        <dbReference type="WBParaSite" id="EEL_0000321301-mRNA-1"/>
    </source>
</evidence>
<sequence length="143" mass="16500">MDYKIIEHHFGENYQLSNGTTNDYSINSMSKQHQQQQKQQHQNHGITVIPLSLSTDSRDITTTTIANTNTTTIITTTTTTSAASPVLMMSLTKKRGIFPKPATNIMRAWLFHHLTFYNKLDDTVVQQNDQYYSKMIRYGRKIR</sequence>
<protein>
    <submittedName>
        <fullName evidence="2">Homeobox_KN domain-containing protein</fullName>
    </submittedName>
</protein>
<name>A0A0R3RP02_9BILA</name>
<dbReference type="STRING" id="1147741.A0A0R3RP02"/>
<dbReference type="AlphaFoldDB" id="A0A0R3RP02"/>
<dbReference type="WBParaSite" id="EEL_0000321301-mRNA-1">
    <property type="protein sequence ID" value="EEL_0000321301-mRNA-1"/>
    <property type="gene ID" value="EEL_0000321301"/>
</dbReference>
<evidence type="ECO:0000313" key="1">
    <source>
        <dbReference type="Proteomes" id="UP000050640"/>
    </source>
</evidence>
<organism evidence="1 2">
    <name type="scientific">Elaeophora elaphi</name>
    <dbReference type="NCBI Taxonomy" id="1147741"/>
    <lineage>
        <taxon>Eukaryota</taxon>
        <taxon>Metazoa</taxon>
        <taxon>Ecdysozoa</taxon>
        <taxon>Nematoda</taxon>
        <taxon>Chromadorea</taxon>
        <taxon>Rhabditida</taxon>
        <taxon>Spirurina</taxon>
        <taxon>Spiruromorpha</taxon>
        <taxon>Filarioidea</taxon>
        <taxon>Onchocercidae</taxon>
        <taxon>Elaeophora</taxon>
    </lineage>
</organism>